<keyword evidence="3" id="KW-1185">Reference proteome</keyword>
<feature type="domain" description="G" evidence="1">
    <location>
        <begin position="4"/>
        <end position="144"/>
    </location>
</feature>
<dbReference type="EMBL" id="AP025516">
    <property type="protein sequence ID" value="BDD88819.1"/>
    <property type="molecule type" value="Genomic_DNA"/>
</dbReference>
<evidence type="ECO:0000313" key="2">
    <source>
        <dbReference type="EMBL" id="BDD88819.1"/>
    </source>
</evidence>
<dbReference type="PRINTS" id="PR00326">
    <property type="entry name" value="GTP1OBG"/>
</dbReference>
<evidence type="ECO:0000313" key="3">
    <source>
        <dbReference type="Proteomes" id="UP000830055"/>
    </source>
</evidence>
<dbReference type="Gene3D" id="3.40.50.300">
    <property type="entry name" value="P-loop containing nucleotide triphosphate hydrolases"/>
    <property type="match status" value="1"/>
</dbReference>
<dbReference type="SUPFAM" id="SSF52540">
    <property type="entry name" value="P-loop containing nucleoside triphosphate hydrolases"/>
    <property type="match status" value="1"/>
</dbReference>
<evidence type="ECO:0000259" key="1">
    <source>
        <dbReference type="Pfam" id="PF01926"/>
    </source>
</evidence>
<accession>A0ABM7WD27</accession>
<gene>
    <name evidence="2" type="ORF">DPPLL_31840</name>
</gene>
<sequence>MIPEIAIIGHPNEGKSSVLSTLAEDDSVVISPLPGETTRCRTFPIVIDNREILRFTDTPGFQNPVRLLAELKRSGLSGTSGLEHLHNLTSSRPEFREDHELIQPLRRGSGLIYVVDGSRPPRQVDRAEMELLRRLGRPRMAVLNCKRDEERFLPDWKEQLTQHFNSWRLFNAHRATYAERIDLLTALTSIDQDWQPVLNAVISAFEHDWQRRVKTSADIICTLLTDVLTLKLYQDCRPGDDEGRLRDRLFTRYSRSVIEMEQTAQQQLRPLFKHNIFTIRLPPHSLLHEDLFSERTWQLLGLSKKQMLLLGSLGGAAVGAGVDVAALGHGLGLFTVLGGAAGMITALAGRRHLKADASLLGLRLAGSRLQIGPAQSISLLFVLVNRQLLFFRHIINWAHGRRDYPEQNTIDLPTADAFTRSWSSTDLRVCQAFFQSLHRSSAAGDLVSVEPMQGLLEKTLMQISHERG</sequence>
<dbReference type="RefSeq" id="WP_284152154.1">
    <property type="nucleotide sequence ID" value="NZ_AP025516.1"/>
</dbReference>
<organism evidence="2 3">
    <name type="scientific">Desulfofustis limnaeus</name>
    <dbReference type="NCBI Taxonomy" id="2740163"/>
    <lineage>
        <taxon>Bacteria</taxon>
        <taxon>Pseudomonadati</taxon>
        <taxon>Thermodesulfobacteriota</taxon>
        <taxon>Desulfobulbia</taxon>
        <taxon>Desulfobulbales</taxon>
        <taxon>Desulfocapsaceae</taxon>
        <taxon>Desulfofustis</taxon>
    </lineage>
</organism>
<dbReference type="InterPro" id="IPR006073">
    <property type="entry name" value="GTP-bd"/>
</dbReference>
<dbReference type="Pfam" id="PF01926">
    <property type="entry name" value="MMR_HSR1"/>
    <property type="match status" value="1"/>
</dbReference>
<protein>
    <recommendedName>
        <fullName evidence="1">G domain-containing protein</fullName>
    </recommendedName>
</protein>
<proteinExistence type="predicted"/>
<dbReference type="Proteomes" id="UP000830055">
    <property type="component" value="Chromosome"/>
</dbReference>
<name>A0ABM7WD27_9BACT</name>
<dbReference type="InterPro" id="IPR021871">
    <property type="entry name" value="DUF3482"/>
</dbReference>
<reference evidence="2 3" key="1">
    <citation type="submission" date="2022-01" db="EMBL/GenBank/DDBJ databases">
        <title>Desulfofustis limnae sp. nov., a novel mesophilic sulfate-reducing bacterium isolated from marsh soil.</title>
        <authorList>
            <person name="Watanabe M."/>
            <person name="Takahashi A."/>
            <person name="Kojima H."/>
            <person name="Fukui M."/>
        </authorList>
    </citation>
    <scope>NUCLEOTIDE SEQUENCE [LARGE SCALE GENOMIC DNA]</scope>
    <source>
        <strain evidence="2 3">PPLL</strain>
    </source>
</reference>
<dbReference type="InterPro" id="IPR027417">
    <property type="entry name" value="P-loop_NTPase"/>
</dbReference>
<dbReference type="Pfam" id="PF11981">
    <property type="entry name" value="DUF3482"/>
    <property type="match status" value="1"/>
</dbReference>